<dbReference type="SUPFAM" id="SSF55298">
    <property type="entry name" value="YjgF-like"/>
    <property type="match status" value="1"/>
</dbReference>
<evidence type="ECO:0000313" key="2">
    <source>
        <dbReference type="EMBL" id="EOL44022.1"/>
    </source>
</evidence>
<dbReference type="Gene3D" id="3.30.1330.40">
    <property type="entry name" value="RutC-like"/>
    <property type="match status" value="1"/>
</dbReference>
<dbReference type="InterPro" id="IPR035959">
    <property type="entry name" value="RutC-like_sf"/>
</dbReference>
<evidence type="ECO:0000313" key="3">
    <source>
        <dbReference type="Proteomes" id="UP000013785"/>
    </source>
</evidence>
<reference evidence="2 3" key="1">
    <citation type="submission" date="2013-02" db="EMBL/GenBank/DDBJ databases">
        <title>The Genome Sequence of Enterococcus phoeniculicola BAA-412.</title>
        <authorList>
            <consortium name="The Broad Institute Genome Sequencing Platform"/>
            <consortium name="The Broad Institute Genome Sequencing Center for Infectious Disease"/>
            <person name="Earl A.M."/>
            <person name="Gilmore M.S."/>
            <person name="Lebreton F."/>
            <person name="Walker B."/>
            <person name="Young S.K."/>
            <person name="Zeng Q."/>
            <person name="Gargeya S."/>
            <person name="Fitzgerald M."/>
            <person name="Haas B."/>
            <person name="Abouelleil A."/>
            <person name="Alvarado L."/>
            <person name="Arachchi H.M."/>
            <person name="Berlin A.M."/>
            <person name="Chapman S.B."/>
            <person name="Dewar J."/>
            <person name="Goldberg J."/>
            <person name="Griggs A."/>
            <person name="Gujja S."/>
            <person name="Hansen M."/>
            <person name="Howarth C."/>
            <person name="Imamovic A."/>
            <person name="Larimer J."/>
            <person name="McCowan C."/>
            <person name="Murphy C."/>
            <person name="Neiman D."/>
            <person name="Pearson M."/>
            <person name="Priest M."/>
            <person name="Roberts A."/>
            <person name="Saif S."/>
            <person name="Shea T."/>
            <person name="Sisk P."/>
            <person name="Sykes S."/>
            <person name="Wortman J."/>
            <person name="Nusbaum C."/>
            <person name="Birren B."/>
        </authorList>
    </citation>
    <scope>NUCLEOTIDE SEQUENCE [LARGE SCALE GENOMIC DNA]</scope>
    <source>
        <strain evidence="2 3">ATCC BAA-412</strain>
    </source>
</reference>
<dbReference type="PANTHER" id="PTHR11803:SF58">
    <property type="entry name" value="PROTEIN HMF1-RELATED"/>
    <property type="match status" value="1"/>
</dbReference>
<dbReference type="PATRIC" id="fig|1158610.3.peg.1640"/>
<dbReference type="GO" id="GO:0005829">
    <property type="term" value="C:cytosol"/>
    <property type="evidence" value="ECO:0007669"/>
    <property type="project" value="TreeGrafter"/>
</dbReference>
<dbReference type="GO" id="GO:0019239">
    <property type="term" value="F:deaminase activity"/>
    <property type="evidence" value="ECO:0007669"/>
    <property type="project" value="TreeGrafter"/>
</dbReference>
<keyword evidence="3" id="KW-1185">Reference proteome</keyword>
<dbReference type="RefSeq" id="WP_010768315.1">
    <property type="nucleotide sequence ID" value="NZ_ASWE01000003.1"/>
</dbReference>
<gene>
    <name evidence="2" type="ORF">UC3_01652</name>
</gene>
<dbReference type="CDD" id="cd00448">
    <property type="entry name" value="YjgF_YER057c_UK114_family"/>
    <property type="match status" value="1"/>
</dbReference>
<dbReference type="EMBL" id="AJAT01000014">
    <property type="protein sequence ID" value="EOL44022.1"/>
    <property type="molecule type" value="Genomic_DNA"/>
</dbReference>
<sequence length="114" mass="12872">MNKPMYSVIIKKNGLYSISGQLPVNEEGVVIGDLYQQTKQSLQNIEAILLANNLKKDSIFKMGIFTTEMDQLEVINRAYMEFFESVEIMPSRSAVGINSLVKKSLIEIDCLGFF</sequence>
<protein>
    <recommendedName>
        <fullName evidence="4">TdcF protein</fullName>
    </recommendedName>
</protein>
<dbReference type="STRING" id="154621.RV11_GL000278"/>
<dbReference type="OrthoDB" id="9803101at2"/>
<dbReference type="InterPro" id="IPR006175">
    <property type="entry name" value="YjgF/YER057c/UK114"/>
</dbReference>
<accession>R3W9A1</accession>
<dbReference type="eggNOG" id="COG0251">
    <property type="taxonomic scope" value="Bacteria"/>
</dbReference>
<dbReference type="Proteomes" id="UP000013785">
    <property type="component" value="Unassembled WGS sequence"/>
</dbReference>
<dbReference type="HOGENOM" id="CLU_100715_4_2_9"/>
<name>R3W9A1_9ENTE</name>
<dbReference type="AlphaFoldDB" id="R3W9A1"/>
<evidence type="ECO:0008006" key="4">
    <source>
        <dbReference type="Google" id="ProtNLM"/>
    </source>
</evidence>
<dbReference type="Pfam" id="PF01042">
    <property type="entry name" value="Ribonuc_L-PSP"/>
    <property type="match status" value="1"/>
</dbReference>
<comment type="similarity">
    <text evidence="1">Belongs to the RutC family.</text>
</comment>
<proteinExistence type="inferred from homology"/>
<comment type="caution">
    <text evidence="2">The sequence shown here is derived from an EMBL/GenBank/DDBJ whole genome shotgun (WGS) entry which is preliminary data.</text>
</comment>
<dbReference type="PANTHER" id="PTHR11803">
    <property type="entry name" value="2-IMINOBUTANOATE/2-IMINOPROPANOATE DEAMINASE RIDA"/>
    <property type="match status" value="1"/>
</dbReference>
<evidence type="ECO:0000256" key="1">
    <source>
        <dbReference type="ARBA" id="ARBA00010552"/>
    </source>
</evidence>
<organism evidence="2 3">
    <name type="scientific">Enterococcus phoeniculicola ATCC BAA-412</name>
    <dbReference type="NCBI Taxonomy" id="1158610"/>
    <lineage>
        <taxon>Bacteria</taxon>
        <taxon>Bacillati</taxon>
        <taxon>Bacillota</taxon>
        <taxon>Bacilli</taxon>
        <taxon>Lactobacillales</taxon>
        <taxon>Enterococcaceae</taxon>
        <taxon>Enterococcus</taxon>
    </lineage>
</organism>